<dbReference type="HOGENOM" id="CLU_3166812_0_0_11"/>
<dbReference type="EMBL" id="ABXH02000016">
    <property type="protein sequence ID" value="EEP44356.1"/>
    <property type="molecule type" value="Genomic_DNA"/>
</dbReference>
<evidence type="ECO:0000313" key="2">
    <source>
        <dbReference type="Proteomes" id="UP000003295"/>
    </source>
</evidence>
<evidence type="ECO:0000313" key="1">
    <source>
        <dbReference type="EMBL" id="EEP44356.1"/>
    </source>
</evidence>
<protein>
    <submittedName>
        <fullName evidence="1">Uncharacterized protein</fullName>
    </submittedName>
</protein>
<gene>
    <name evidence="1" type="ORF">COLINT_02939</name>
</gene>
<accession>C4FA47</accession>
<comment type="caution">
    <text evidence="1">The sequence shown here is derived from an EMBL/GenBank/DDBJ whole genome shotgun (WGS) entry which is preliminary data.</text>
</comment>
<organism evidence="1 2">
    <name type="scientific">Collinsella intestinalis DSM 13280</name>
    <dbReference type="NCBI Taxonomy" id="521003"/>
    <lineage>
        <taxon>Bacteria</taxon>
        <taxon>Bacillati</taxon>
        <taxon>Actinomycetota</taxon>
        <taxon>Coriobacteriia</taxon>
        <taxon>Coriobacteriales</taxon>
        <taxon>Coriobacteriaceae</taxon>
        <taxon>Collinsella</taxon>
    </lineage>
</organism>
<sequence>MPVPTCAAMTERMQHGKTGIKKCKSVEKACMASMSSWARLAVSKNLG</sequence>
<dbReference type="AlphaFoldDB" id="C4FA47"/>
<dbReference type="Proteomes" id="UP000003295">
    <property type="component" value="Unassembled WGS sequence"/>
</dbReference>
<name>C4FA47_9ACTN</name>
<proteinExistence type="predicted"/>
<dbReference type="STRING" id="521003.COLINT_02939"/>
<reference evidence="1 2" key="1">
    <citation type="submission" date="2009-04" db="EMBL/GenBank/DDBJ databases">
        <authorList>
            <person name="Weinstock G."/>
            <person name="Sodergren E."/>
            <person name="Clifton S."/>
            <person name="Fulton L."/>
            <person name="Fulton B."/>
            <person name="Courtney L."/>
            <person name="Fronick C."/>
            <person name="Harrison M."/>
            <person name="Strong C."/>
            <person name="Farmer C."/>
            <person name="Delahaunty K."/>
            <person name="Markovic C."/>
            <person name="Hall O."/>
            <person name="Minx P."/>
            <person name="Tomlinson C."/>
            <person name="Mitreva M."/>
            <person name="Nelson J."/>
            <person name="Hou S."/>
            <person name="Wollam A."/>
            <person name="Pepin K.H."/>
            <person name="Johnson M."/>
            <person name="Bhonagiri V."/>
            <person name="Nash W.E."/>
            <person name="Warren W."/>
            <person name="Chinwalla A."/>
            <person name="Mardis E.R."/>
            <person name="Wilson R.K."/>
        </authorList>
    </citation>
    <scope>NUCLEOTIDE SEQUENCE [LARGE SCALE GENOMIC DNA]</scope>
    <source>
        <strain evidence="1 2">DSM 13280</strain>
    </source>
</reference>